<dbReference type="PANTHER" id="PTHR33112">
    <property type="entry name" value="DOMAIN PROTEIN, PUTATIVE-RELATED"/>
    <property type="match status" value="1"/>
</dbReference>
<comment type="caution">
    <text evidence="1">The sequence shown here is derived from an EMBL/GenBank/DDBJ whole genome shotgun (WGS) entry which is preliminary data.</text>
</comment>
<protein>
    <submittedName>
        <fullName evidence="1">Tol protein</fullName>
    </submittedName>
</protein>
<evidence type="ECO:0000313" key="2">
    <source>
        <dbReference type="Proteomes" id="UP000266152"/>
    </source>
</evidence>
<proteinExistence type="predicted"/>
<evidence type="ECO:0000313" key="1">
    <source>
        <dbReference type="EMBL" id="RGP60903.1"/>
    </source>
</evidence>
<reference evidence="1 2" key="1">
    <citation type="journal article" date="2018" name="PLoS Pathog.">
        <title>Evolution of structural diversity of trichothecenes, a family of toxins produced by plant pathogenic and entomopathogenic fungi.</title>
        <authorList>
            <person name="Proctor R.H."/>
            <person name="McCormick S.P."/>
            <person name="Kim H.S."/>
            <person name="Cardoza R.E."/>
            <person name="Stanley A.M."/>
            <person name="Lindo L."/>
            <person name="Kelly A."/>
            <person name="Brown D.W."/>
            <person name="Lee T."/>
            <person name="Vaughan M.M."/>
            <person name="Alexander N.J."/>
            <person name="Busman M."/>
            <person name="Gutierrez S."/>
        </authorList>
    </citation>
    <scope>NUCLEOTIDE SEQUENCE [LARGE SCALE GENOMIC DNA]</scope>
    <source>
        <strain evidence="1 2">NRRL 3299</strain>
    </source>
</reference>
<dbReference type="AlphaFoldDB" id="A0A395RLH2"/>
<keyword evidence="2" id="KW-1185">Reference proteome</keyword>
<sequence>MLSIYSNAYLTVCASRSTDSSGGLFGERPAREYVDVEYVSDAIRGKVLAFNLPIREETQPGKYITLPDEPLSHRGWALQERILSRRMLLYGSQQMYFKCNQGFRSEDGVSLQDGFQNIYNGPDKLFEVTKQTVCTTNYQDDNFDECKAKLLASWHELVWVYGPQKLTRASDKLPAISGLASIFSKQLGDEYIVGLWRFYLIEGLLWQGLRCRRTQEYRSPSWSWVSIDGIPGFGPLGIYDTLAEVLDVQVDLRTSNPYGEVTSGKIKIQAPMERLYFATEDWDPTQPSVPYYKNPKVRTAKGSPEGTFSRFDFDFTAEDAAQEALRIVESLEGVEIFALILVKAERFSDSYRALIIRQVEWGDEYQRLGVITLDIETLGRKPEEEAKDDLPIITLI</sequence>
<dbReference type="PANTHER" id="PTHR33112:SF16">
    <property type="entry name" value="HETEROKARYON INCOMPATIBILITY DOMAIN-CONTAINING PROTEIN"/>
    <property type="match status" value="1"/>
</dbReference>
<dbReference type="EMBL" id="PXOF01000178">
    <property type="protein sequence ID" value="RGP60903.1"/>
    <property type="molecule type" value="Genomic_DNA"/>
</dbReference>
<accession>A0A395RLH2</accession>
<dbReference type="Proteomes" id="UP000266152">
    <property type="component" value="Unassembled WGS sequence"/>
</dbReference>
<gene>
    <name evidence="1" type="ORF">FSPOR_10404</name>
</gene>
<name>A0A395RLH2_FUSSP</name>
<organism evidence="1 2">
    <name type="scientific">Fusarium sporotrichioides</name>
    <dbReference type="NCBI Taxonomy" id="5514"/>
    <lineage>
        <taxon>Eukaryota</taxon>
        <taxon>Fungi</taxon>
        <taxon>Dikarya</taxon>
        <taxon>Ascomycota</taxon>
        <taxon>Pezizomycotina</taxon>
        <taxon>Sordariomycetes</taxon>
        <taxon>Hypocreomycetidae</taxon>
        <taxon>Hypocreales</taxon>
        <taxon>Nectriaceae</taxon>
        <taxon>Fusarium</taxon>
    </lineage>
</organism>
<dbReference type="STRING" id="5514.A0A395RLH2"/>